<dbReference type="InterPro" id="IPR000887">
    <property type="entry name" value="Aldlse_KDPG_KHG"/>
</dbReference>
<dbReference type="EC" id="4.1.2.14" evidence="6"/>
<evidence type="ECO:0000256" key="3">
    <source>
        <dbReference type="ARBA" id="ARBA00011233"/>
    </source>
</evidence>
<dbReference type="OrthoDB" id="9802667at2"/>
<dbReference type="Gene3D" id="3.20.20.70">
    <property type="entry name" value="Aldolase class I"/>
    <property type="match status" value="1"/>
</dbReference>
<dbReference type="GO" id="GO:0008675">
    <property type="term" value="F:2-dehydro-3-deoxy-phosphogluconate aldolase activity"/>
    <property type="evidence" value="ECO:0007669"/>
    <property type="project" value="UniProtKB-EC"/>
</dbReference>
<dbReference type="NCBIfam" id="NF005119">
    <property type="entry name" value="PRK06552.1"/>
    <property type="match status" value="1"/>
</dbReference>
<gene>
    <name evidence="6" type="primary">eda</name>
    <name evidence="6" type="ORF">ESZ54_00625</name>
</gene>
<comment type="caution">
    <text evidence="6">The sequence shown here is derived from an EMBL/GenBank/DDBJ whole genome shotgun (WGS) entry which is preliminary data.</text>
</comment>
<proteinExistence type="inferred from homology"/>
<dbReference type="SUPFAM" id="SSF51569">
    <property type="entry name" value="Aldolase"/>
    <property type="match status" value="1"/>
</dbReference>
<evidence type="ECO:0000256" key="2">
    <source>
        <dbReference type="ARBA" id="ARBA00006906"/>
    </source>
</evidence>
<sequence>MKKLNVLNQLMENGVVAVIRGKSKEDGLRQCDALIKGELVSLEVAYTTPGASEIIAELKTNYQDRPDVLVGAGTVLDEVSARLAIAGGADFVVSPSFDKKVAEMCNLYQVPYLPGCMTITEINTALKTGVDIIKVFPGDIVGSRFIKDVKGPLPYVNLMPTGGVSLENMEEWFDNGVVAVGVGGNLTKGLTHDNYEVVTENAQAYIAKLKEIRGK</sequence>
<comment type="pathway">
    <text evidence="1">Carbohydrate acid metabolism.</text>
</comment>
<comment type="similarity">
    <text evidence="2">Belongs to the KHG/KDPG aldolase family.</text>
</comment>
<protein>
    <submittedName>
        <fullName evidence="6">Bifunctional 4-hydroxy-2-oxoglutarate aldolase/2-dehydro-3-deoxy-phosphogluconate aldolase</fullName>
        <ecNumber evidence="6">4.1.2.14</ecNumber>
        <ecNumber evidence="6">4.1.3.16</ecNumber>
    </submittedName>
</protein>
<dbReference type="RefSeq" id="WP_136135737.1">
    <property type="nucleotide sequence ID" value="NZ_SDGV01000001.1"/>
</dbReference>
<dbReference type="CDD" id="cd00452">
    <property type="entry name" value="KDPG_aldolase"/>
    <property type="match status" value="1"/>
</dbReference>
<organism evidence="6 7">
    <name type="scientific">Vagococcus silagei</name>
    <dbReference type="NCBI Taxonomy" id="2508885"/>
    <lineage>
        <taxon>Bacteria</taxon>
        <taxon>Bacillati</taxon>
        <taxon>Bacillota</taxon>
        <taxon>Bacilli</taxon>
        <taxon>Lactobacillales</taxon>
        <taxon>Enterococcaceae</taxon>
        <taxon>Vagococcus</taxon>
    </lineage>
</organism>
<keyword evidence="5" id="KW-0119">Carbohydrate metabolism</keyword>
<dbReference type="PANTHER" id="PTHR30246">
    <property type="entry name" value="2-KETO-3-DEOXY-6-PHOSPHOGLUCONATE ALDOLASE"/>
    <property type="match status" value="1"/>
</dbReference>
<dbReference type="NCBIfam" id="TIGR01182">
    <property type="entry name" value="eda"/>
    <property type="match status" value="1"/>
</dbReference>
<dbReference type="AlphaFoldDB" id="A0A4S3B5H6"/>
<evidence type="ECO:0000313" key="6">
    <source>
        <dbReference type="EMBL" id="THB62351.1"/>
    </source>
</evidence>
<name>A0A4S3B5H6_9ENTE</name>
<evidence type="ECO:0000313" key="7">
    <source>
        <dbReference type="Proteomes" id="UP000310506"/>
    </source>
</evidence>
<dbReference type="EC" id="4.1.3.16" evidence="6"/>
<reference evidence="6 7" key="1">
    <citation type="submission" date="2019-01" db="EMBL/GenBank/DDBJ databases">
        <title>Vagococcus silagei sp. nov. isolated from brewer's grain.</title>
        <authorList>
            <person name="Guu J.-R."/>
        </authorList>
    </citation>
    <scope>NUCLEOTIDE SEQUENCE [LARGE SCALE GENOMIC DNA]</scope>
    <source>
        <strain evidence="6 7">2B-2</strain>
    </source>
</reference>
<evidence type="ECO:0000256" key="5">
    <source>
        <dbReference type="ARBA" id="ARBA00023277"/>
    </source>
</evidence>
<keyword evidence="7" id="KW-1185">Reference proteome</keyword>
<dbReference type="PANTHER" id="PTHR30246:SF1">
    <property type="entry name" value="2-DEHYDRO-3-DEOXY-6-PHOSPHOGALACTONATE ALDOLASE-RELATED"/>
    <property type="match status" value="1"/>
</dbReference>
<comment type="subunit">
    <text evidence="3">Homotrimer.</text>
</comment>
<dbReference type="InterPro" id="IPR013785">
    <property type="entry name" value="Aldolase_TIM"/>
</dbReference>
<evidence type="ECO:0000256" key="1">
    <source>
        <dbReference type="ARBA" id="ARBA00004761"/>
    </source>
</evidence>
<evidence type="ECO:0000256" key="4">
    <source>
        <dbReference type="ARBA" id="ARBA00023239"/>
    </source>
</evidence>
<accession>A0A4S3B5H6</accession>
<dbReference type="EMBL" id="SDGV01000001">
    <property type="protein sequence ID" value="THB62351.1"/>
    <property type="molecule type" value="Genomic_DNA"/>
</dbReference>
<dbReference type="Pfam" id="PF01081">
    <property type="entry name" value="Aldolase"/>
    <property type="match status" value="1"/>
</dbReference>
<dbReference type="Proteomes" id="UP000310506">
    <property type="component" value="Unassembled WGS sequence"/>
</dbReference>
<dbReference type="GO" id="GO:0008700">
    <property type="term" value="F:(R,S)-4-hydroxy-2-oxoglutarate aldolase activity"/>
    <property type="evidence" value="ECO:0007669"/>
    <property type="project" value="UniProtKB-EC"/>
</dbReference>
<keyword evidence="4 6" id="KW-0456">Lyase</keyword>